<dbReference type="AlphaFoldDB" id="A0A085LYR7"/>
<protein>
    <submittedName>
        <fullName evidence="1">Uncharacterized protein</fullName>
    </submittedName>
</protein>
<reference evidence="1 2" key="1">
    <citation type="journal article" date="2014" name="Nat. Genet.">
        <title>Genome and transcriptome of the porcine whipworm Trichuris suis.</title>
        <authorList>
            <person name="Jex A.R."/>
            <person name="Nejsum P."/>
            <person name="Schwarz E.M."/>
            <person name="Hu L."/>
            <person name="Young N.D."/>
            <person name="Hall R.S."/>
            <person name="Korhonen P.K."/>
            <person name="Liao S."/>
            <person name="Thamsborg S."/>
            <person name="Xia J."/>
            <person name="Xu P."/>
            <person name="Wang S."/>
            <person name="Scheerlinck J.P."/>
            <person name="Hofmann A."/>
            <person name="Sternberg P.W."/>
            <person name="Wang J."/>
            <person name="Gasser R.B."/>
        </authorList>
    </citation>
    <scope>NUCLEOTIDE SEQUENCE [LARGE SCALE GENOMIC DNA]</scope>
    <source>
        <strain evidence="1">DCEP-RM93M</strain>
    </source>
</reference>
<name>A0A085LYR7_9BILA</name>
<dbReference type="EMBL" id="KL363259">
    <property type="protein sequence ID" value="KFD50113.1"/>
    <property type="molecule type" value="Genomic_DNA"/>
</dbReference>
<gene>
    <name evidence="1" type="ORF">M513_09073</name>
</gene>
<evidence type="ECO:0000313" key="1">
    <source>
        <dbReference type="EMBL" id="KFD50113.1"/>
    </source>
</evidence>
<sequence>MPWAVKKKWSRSSKTAHATRMLTTEVRRLEGGDLAHGASLRVRHTRRPCKVHSTSVYSAFVRTTTTASNSEAKTVRDPLFLLDGCVCSSLCSDLVLGPD</sequence>
<keyword evidence="2" id="KW-1185">Reference proteome</keyword>
<organism evidence="1 2">
    <name type="scientific">Trichuris suis</name>
    <name type="common">pig whipworm</name>
    <dbReference type="NCBI Taxonomy" id="68888"/>
    <lineage>
        <taxon>Eukaryota</taxon>
        <taxon>Metazoa</taxon>
        <taxon>Ecdysozoa</taxon>
        <taxon>Nematoda</taxon>
        <taxon>Enoplea</taxon>
        <taxon>Dorylaimia</taxon>
        <taxon>Trichinellida</taxon>
        <taxon>Trichuridae</taxon>
        <taxon>Trichuris</taxon>
    </lineage>
</organism>
<dbReference type="Proteomes" id="UP000030764">
    <property type="component" value="Unassembled WGS sequence"/>
</dbReference>
<proteinExistence type="predicted"/>
<accession>A0A085LYR7</accession>
<evidence type="ECO:0000313" key="2">
    <source>
        <dbReference type="Proteomes" id="UP000030764"/>
    </source>
</evidence>